<name>A0ACC6NYP9_9BURK</name>
<accession>A0ACC6NYP9</accession>
<evidence type="ECO:0000313" key="1">
    <source>
        <dbReference type="EMBL" id="MEJ7137063.1"/>
    </source>
</evidence>
<protein>
    <submittedName>
        <fullName evidence="1">Type IV pilin protein</fullName>
    </submittedName>
</protein>
<gene>
    <name evidence="1" type="ORF">RV045_01290</name>
</gene>
<comment type="caution">
    <text evidence="1">The sequence shown here is derived from an EMBL/GenBank/DDBJ whole genome shotgun (WGS) entry which is preliminary data.</text>
</comment>
<keyword evidence="2" id="KW-1185">Reference proteome</keyword>
<dbReference type="EMBL" id="JAWDIE010000001">
    <property type="protein sequence ID" value="MEJ7137063.1"/>
    <property type="molecule type" value="Genomic_DNA"/>
</dbReference>
<dbReference type="Proteomes" id="UP001364695">
    <property type="component" value="Unassembled WGS sequence"/>
</dbReference>
<reference evidence="1" key="1">
    <citation type="submission" date="2023-10" db="EMBL/GenBank/DDBJ databases">
        <title>Amphibacter perezi, gen. nov., sp. nov. a novel taxa of the family Comamonadaceae, class Betaproteobacteria isolated from the skin microbiota of Pelophylax perezi from different populations.</title>
        <authorList>
            <person name="Costa S."/>
            <person name="Proenca D.N."/>
            <person name="Lopes I."/>
            <person name="Morais P.V."/>
        </authorList>
    </citation>
    <scope>NUCLEOTIDE SEQUENCE</scope>
    <source>
        <strain evidence="1">SL12-8</strain>
    </source>
</reference>
<sequence length="140" mass="15374">MNRIHRYAARGFSLIEMMIVLAIIAILAAIVYPSYTSYMVKTRRAEAAGILQEAAMAIERQYGQTRDYSKITLPTDLAKSPKSGDTFYTVTLATPDSRTYTLTATPTTRQPDAECGNLILDQDGNRTVSGSRPAAECWGS</sequence>
<proteinExistence type="predicted"/>
<evidence type="ECO:0000313" key="2">
    <source>
        <dbReference type="Proteomes" id="UP001364695"/>
    </source>
</evidence>
<organism evidence="1 2">
    <name type="scientific">Amphibiibacter pelophylacis</name>
    <dbReference type="NCBI Taxonomy" id="1799477"/>
    <lineage>
        <taxon>Bacteria</taxon>
        <taxon>Pseudomonadati</taxon>
        <taxon>Pseudomonadota</taxon>
        <taxon>Betaproteobacteria</taxon>
        <taxon>Burkholderiales</taxon>
        <taxon>Sphaerotilaceae</taxon>
        <taxon>Amphibiibacter</taxon>
    </lineage>
</organism>